<protein>
    <submittedName>
        <fullName evidence="3">Uncharacterized protein</fullName>
    </submittedName>
</protein>
<sequence>MLLPKPILLLLLIPLLLNLHTTAEQLPLTKHVETNTALGEDGSPFIFTSLQGLLSQWANVYAPAGFSVVPGVIPPQTLLYHARRDGDAPPKMEWLAFDSEMSYGIFAPRMGPVFLNTYSSTRELKVLYFDGGSAVLCPGGTDAQDVILHGKAHRREPWCPGGGGDGDDRDDEGERGPGWYDYIRAKELCEWGSGFGVEGFVRMNTGFEVLWCDFGVGLELVSRLNVTREEPEGEDTKPGHGPCHGHRKWRWWPPSWWPPKWRHHCPGHGGPGHPKPSHPPKPPKHPKPPKFPKPPKHPEPPKLPDPPQRPEPPKIPEPPKRPEPPKLPDPPKHEHNGMLDGDQPCGGHEGHPEHPDGRRKHKWRRDHGGGRHFGGRTELYPHRREWPPFERGHHHPPRWGHPHPPPKHGEPPHDPYHPRPRHRASKYAKEISWEWMRSASWNFGSSEARVKLDTCRMTTFYNVSIQGLTPPGTLNAKRSHSLLNITHSQAEAMKKQIEDSLSNKDLYCSGTDWQEVSNGIARRYLARLLELRTLLNTPHFHIPPFKLYRKVRALSHALVMPFYEIGSGVQEAEIRCVKEYTGRLNSTRLGPSEKLLADSVEGVLSRICKLSLGIYTEIVEHSTLTPSQDDEDEDGDEQDHRHHHIFKWKEDLEALMLWLDWSGWYKCERTCSSNEICAIPFWPIFGTPWDRVPGERFLENPRCVSVEYLEGRAAWGGTGL</sequence>
<proteinExistence type="predicted"/>
<dbReference type="InterPro" id="IPR038921">
    <property type="entry name" value="YOR389W-like"/>
</dbReference>
<dbReference type="OrthoDB" id="10261782at2759"/>
<feature type="compositionally biased region" description="Basic and acidic residues" evidence="1">
    <location>
        <begin position="407"/>
        <end position="417"/>
    </location>
</feature>
<keyword evidence="2" id="KW-0732">Signal</keyword>
<feature type="region of interest" description="Disordered" evidence="1">
    <location>
        <begin position="267"/>
        <end position="421"/>
    </location>
</feature>
<feature type="compositionally biased region" description="Basic and acidic residues" evidence="1">
    <location>
        <begin position="311"/>
        <end position="337"/>
    </location>
</feature>
<keyword evidence="4" id="KW-1185">Reference proteome</keyword>
<dbReference type="PANTHER" id="PTHR35204">
    <property type="entry name" value="YALI0A21131P"/>
    <property type="match status" value="1"/>
</dbReference>
<dbReference type="STRING" id="42249.A0A317SRF5"/>
<comment type="caution">
    <text evidence="3">The sequence shown here is derived from an EMBL/GenBank/DDBJ whole genome shotgun (WGS) entry which is preliminary data.</text>
</comment>
<dbReference type="EMBL" id="PYWC01000028">
    <property type="protein sequence ID" value="PWW77013.1"/>
    <property type="molecule type" value="Genomic_DNA"/>
</dbReference>
<evidence type="ECO:0000256" key="2">
    <source>
        <dbReference type="SAM" id="SignalP"/>
    </source>
</evidence>
<feature type="chain" id="PRO_5016441915" evidence="2">
    <location>
        <begin position="24"/>
        <end position="720"/>
    </location>
</feature>
<feature type="signal peptide" evidence="2">
    <location>
        <begin position="1"/>
        <end position="23"/>
    </location>
</feature>
<evidence type="ECO:0000313" key="3">
    <source>
        <dbReference type="EMBL" id="PWW77013.1"/>
    </source>
</evidence>
<evidence type="ECO:0000256" key="1">
    <source>
        <dbReference type="SAM" id="MobiDB-lite"/>
    </source>
</evidence>
<gene>
    <name evidence="3" type="ORF">C7212DRAFT_351625</name>
</gene>
<dbReference type="AlphaFoldDB" id="A0A317SRF5"/>
<feature type="compositionally biased region" description="Basic residues" evidence="1">
    <location>
        <begin position="392"/>
        <end position="406"/>
    </location>
</feature>
<evidence type="ECO:0000313" key="4">
    <source>
        <dbReference type="Proteomes" id="UP000246991"/>
    </source>
</evidence>
<feature type="compositionally biased region" description="Basic and acidic residues" evidence="1">
    <location>
        <begin position="379"/>
        <end position="391"/>
    </location>
</feature>
<dbReference type="PANTHER" id="PTHR35204:SF1">
    <property type="entry name" value="ENTEROTOXIN"/>
    <property type="match status" value="1"/>
</dbReference>
<name>A0A317SRF5_9PEZI</name>
<dbReference type="Proteomes" id="UP000246991">
    <property type="component" value="Unassembled WGS sequence"/>
</dbReference>
<feature type="compositionally biased region" description="Basic residues" evidence="1">
    <location>
        <begin position="275"/>
        <end position="295"/>
    </location>
</feature>
<accession>A0A317SRF5</accession>
<organism evidence="3 4">
    <name type="scientific">Tuber magnatum</name>
    <name type="common">white Piedmont truffle</name>
    <dbReference type="NCBI Taxonomy" id="42249"/>
    <lineage>
        <taxon>Eukaryota</taxon>
        <taxon>Fungi</taxon>
        <taxon>Dikarya</taxon>
        <taxon>Ascomycota</taxon>
        <taxon>Pezizomycotina</taxon>
        <taxon>Pezizomycetes</taxon>
        <taxon>Pezizales</taxon>
        <taxon>Tuberaceae</taxon>
        <taxon>Tuber</taxon>
    </lineage>
</organism>
<reference evidence="3 4" key="1">
    <citation type="submission" date="2018-03" db="EMBL/GenBank/DDBJ databases">
        <title>Genomes of Pezizomycetes fungi and the evolution of truffles.</title>
        <authorList>
            <person name="Murat C."/>
            <person name="Payen T."/>
            <person name="Noel B."/>
            <person name="Kuo A."/>
            <person name="Martin F.M."/>
        </authorList>
    </citation>
    <scope>NUCLEOTIDE SEQUENCE [LARGE SCALE GENOMIC DNA]</scope>
    <source>
        <strain evidence="3">091103-1</strain>
    </source>
</reference>